<evidence type="ECO:0000256" key="1">
    <source>
        <dbReference type="ARBA" id="ARBA00004196"/>
    </source>
</evidence>
<dbReference type="SUPFAM" id="SSF51126">
    <property type="entry name" value="Pectin lyase-like"/>
    <property type="match status" value="1"/>
</dbReference>
<dbReference type="Pfam" id="PF02415">
    <property type="entry name" value="Chlam_PMP"/>
    <property type="match status" value="1"/>
</dbReference>
<keyword evidence="10" id="KW-1185">Reference proteome</keyword>
<evidence type="ECO:0000256" key="3">
    <source>
        <dbReference type="ARBA" id="ARBA00004613"/>
    </source>
</evidence>
<feature type="signal peptide" evidence="8">
    <location>
        <begin position="1"/>
        <end position="23"/>
    </location>
</feature>
<dbReference type="GO" id="GO:0005576">
    <property type="term" value="C:extracellular region"/>
    <property type="evidence" value="ECO:0007669"/>
    <property type="project" value="UniProtKB-SubCell"/>
</dbReference>
<dbReference type="AlphaFoldDB" id="A0AAE0EXT4"/>
<comment type="caution">
    <text evidence="9">The sequence shown here is derived from an EMBL/GenBank/DDBJ whole genome shotgun (WGS) entry which is preliminary data.</text>
</comment>
<dbReference type="NCBIfam" id="TIGR01376">
    <property type="entry name" value="POMP_repeat"/>
    <property type="match status" value="1"/>
</dbReference>
<name>A0AAE0EXT4_9CHLO</name>
<evidence type="ECO:0000313" key="9">
    <source>
        <dbReference type="EMBL" id="KAK3244147.1"/>
    </source>
</evidence>
<evidence type="ECO:0000256" key="4">
    <source>
        <dbReference type="ARBA" id="ARBA00022525"/>
    </source>
</evidence>
<keyword evidence="6" id="KW-0472">Membrane</keyword>
<proteinExistence type="predicted"/>
<evidence type="ECO:0000313" key="10">
    <source>
        <dbReference type="Proteomes" id="UP001190700"/>
    </source>
</evidence>
<sequence>MAVLFSLAVTVLSLSERVLPTAAHSPWLRLSSRERILQSTSSAAPSQGVTGFADSISGLTVTMEDPQYDEIILRSNIILEGRELPTVSRSLMVRGHCVLHGESTLCTLNAAQRSRIFSVGAHSSRNGQGSLELEDLQLEGGHLLTNTDGGGAVFVGESSSLTMRNCAVRNCHVPLSWGGGIFVYYDAIVSIKNVEFRDNYAKKYGGAVYTLGTVTLQEGSSFANNTALLSGDDIYASTGILSISSAIHPAPEVHVSADYPAQLSEYSPAPSPPPPPVYEVLGMTVSSLTELVEAMRDPAIDQIIIAEHIALDGRALPVVNRSLHLVGNCTSQPCILDASRRSQILLVSTPQ</sequence>
<keyword evidence="4" id="KW-0964">Secreted</keyword>
<evidence type="ECO:0000256" key="8">
    <source>
        <dbReference type="SAM" id="SignalP"/>
    </source>
</evidence>
<dbReference type="InterPro" id="IPR012334">
    <property type="entry name" value="Pectin_lyas_fold"/>
</dbReference>
<feature type="non-terminal residue" evidence="9">
    <location>
        <position position="351"/>
    </location>
</feature>
<dbReference type="InterPro" id="IPR003368">
    <property type="entry name" value="POMP_repeat"/>
</dbReference>
<dbReference type="Proteomes" id="UP001190700">
    <property type="component" value="Unassembled WGS sequence"/>
</dbReference>
<evidence type="ECO:0000256" key="2">
    <source>
        <dbReference type="ARBA" id="ARBA00004442"/>
    </source>
</evidence>
<evidence type="ECO:0008006" key="11">
    <source>
        <dbReference type="Google" id="ProtNLM"/>
    </source>
</evidence>
<dbReference type="Gene3D" id="2.160.20.10">
    <property type="entry name" value="Single-stranded right-handed beta-helix, Pectin lyase-like"/>
    <property type="match status" value="1"/>
</dbReference>
<evidence type="ECO:0000256" key="6">
    <source>
        <dbReference type="ARBA" id="ARBA00023136"/>
    </source>
</evidence>
<organism evidence="9 10">
    <name type="scientific">Cymbomonas tetramitiformis</name>
    <dbReference type="NCBI Taxonomy" id="36881"/>
    <lineage>
        <taxon>Eukaryota</taxon>
        <taxon>Viridiplantae</taxon>
        <taxon>Chlorophyta</taxon>
        <taxon>Pyramimonadophyceae</taxon>
        <taxon>Pyramimonadales</taxon>
        <taxon>Pyramimonadaceae</taxon>
        <taxon>Cymbomonas</taxon>
    </lineage>
</organism>
<keyword evidence="5 8" id="KW-0732">Signal</keyword>
<evidence type="ECO:0000256" key="5">
    <source>
        <dbReference type="ARBA" id="ARBA00022729"/>
    </source>
</evidence>
<feature type="chain" id="PRO_5042288703" description="Right handed beta helix domain-containing protein" evidence="8">
    <location>
        <begin position="24"/>
        <end position="351"/>
    </location>
</feature>
<comment type="subcellular location">
    <subcellularLocation>
        <location evidence="1">Cell envelope</location>
    </subcellularLocation>
    <subcellularLocation>
        <location evidence="2">Cell outer membrane</location>
    </subcellularLocation>
    <subcellularLocation>
        <location evidence="3">Secreted</location>
    </subcellularLocation>
</comment>
<reference evidence="9 10" key="1">
    <citation type="journal article" date="2015" name="Genome Biol. Evol.">
        <title>Comparative Genomics of a Bacterivorous Green Alga Reveals Evolutionary Causalities and Consequences of Phago-Mixotrophic Mode of Nutrition.</title>
        <authorList>
            <person name="Burns J.A."/>
            <person name="Paasch A."/>
            <person name="Narechania A."/>
            <person name="Kim E."/>
        </authorList>
    </citation>
    <scope>NUCLEOTIDE SEQUENCE [LARGE SCALE GENOMIC DNA]</scope>
    <source>
        <strain evidence="9 10">PLY_AMNH</strain>
    </source>
</reference>
<accession>A0AAE0EXT4</accession>
<dbReference type="EMBL" id="LGRX02032208">
    <property type="protein sequence ID" value="KAK3244147.1"/>
    <property type="molecule type" value="Genomic_DNA"/>
</dbReference>
<gene>
    <name evidence="9" type="ORF">CYMTET_46229</name>
</gene>
<protein>
    <recommendedName>
        <fullName evidence="11">Right handed beta helix domain-containing protein</fullName>
    </recommendedName>
</protein>
<evidence type="ECO:0000256" key="7">
    <source>
        <dbReference type="ARBA" id="ARBA00023237"/>
    </source>
</evidence>
<keyword evidence="7" id="KW-0998">Cell outer membrane</keyword>
<dbReference type="InterPro" id="IPR011050">
    <property type="entry name" value="Pectin_lyase_fold/virulence"/>
</dbReference>